<evidence type="ECO:0000313" key="11">
    <source>
        <dbReference type="EMBL" id="CDZ16362.1"/>
    </source>
</evidence>
<organism evidence="11 12">
    <name type="scientific">Candidatus Johnevansia muelleri</name>
    <dbReference type="NCBI Taxonomy" id="1495769"/>
    <lineage>
        <taxon>Bacteria</taxon>
        <taxon>Pseudomonadati</taxon>
        <taxon>Pseudomonadota</taxon>
        <taxon>Gammaproteobacteria</taxon>
        <taxon>Candidatus Johnevansiales</taxon>
        <taxon>Candidatus Johnevansiaceae</taxon>
        <taxon>Candidatus Johnevansia</taxon>
    </lineage>
</organism>
<feature type="modified residue" description="N5-methylglutamine" evidence="8">
    <location>
        <position position="150"/>
    </location>
</feature>
<evidence type="ECO:0000256" key="1">
    <source>
        <dbReference type="ARBA" id="ARBA00006540"/>
    </source>
</evidence>
<name>A0A078KEB2_9GAMM</name>
<dbReference type="HOGENOM" id="CLU_044142_4_1_6"/>
<dbReference type="InterPro" id="IPR000597">
    <property type="entry name" value="Ribosomal_uL3"/>
</dbReference>
<comment type="subunit">
    <text evidence="8 10">Part of the 50S ribosomal subunit. Forms a cluster with proteins L14 and L19.</text>
</comment>
<evidence type="ECO:0000256" key="5">
    <source>
        <dbReference type="ARBA" id="ARBA00022980"/>
    </source>
</evidence>
<dbReference type="NCBIfam" id="TIGR03625">
    <property type="entry name" value="L3_bact"/>
    <property type="match status" value="1"/>
</dbReference>
<dbReference type="GO" id="GO:0022625">
    <property type="term" value="C:cytosolic large ribosomal subunit"/>
    <property type="evidence" value="ECO:0007669"/>
    <property type="project" value="TreeGrafter"/>
</dbReference>
<dbReference type="PANTHER" id="PTHR11229">
    <property type="entry name" value="50S RIBOSOMAL PROTEIN L3"/>
    <property type="match status" value="1"/>
</dbReference>
<dbReference type="OrthoDB" id="9806135at2"/>
<dbReference type="AlphaFoldDB" id="A0A078KEB2"/>
<dbReference type="GO" id="GO:0006412">
    <property type="term" value="P:translation"/>
    <property type="evidence" value="ECO:0007669"/>
    <property type="project" value="UniProtKB-UniRule"/>
</dbReference>
<dbReference type="Proteomes" id="UP000032420">
    <property type="component" value="Chromosome I"/>
</dbReference>
<comment type="function">
    <text evidence="8 10">One of the primary rRNA binding proteins, it binds directly near the 3'-end of the 23S rRNA, where it nucleates assembly of the 50S subunit.</text>
</comment>
<evidence type="ECO:0000256" key="2">
    <source>
        <dbReference type="ARBA" id="ARBA00022481"/>
    </source>
</evidence>
<evidence type="ECO:0000313" key="12">
    <source>
        <dbReference type="Proteomes" id="UP000032420"/>
    </source>
</evidence>
<proteinExistence type="inferred from homology"/>
<dbReference type="HAMAP" id="MF_01325_B">
    <property type="entry name" value="Ribosomal_uL3_B"/>
    <property type="match status" value="1"/>
</dbReference>
<dbReference type="PATRIC" id="fig|1495769.3.peg.84"/>
<evidence type="ECO:0000256" key="9">
    <source>
        <dbReference type="RuleBase" id="RU003905"/>
    </source>
</evidence>
<evidence type="ECO:0000256" key="7">
    <source>
        <dbReference type="ARBA" id="ARBA00035243"/>
    </source>
</evidence>
<evidence type="ECO:0000256" key="4">
    <source>
        <dbReference type="ARBA" id="ARBA00022884"/>
    </source>
</evidence>
<reference evidence="12" key="1">
    <citation type="submission" date="2014-07" db="EMBL/GenBank/DDBJ databases">
        <authorList>
            <person name="Santos-Garcia D."/>
        </authorList>
    </citation>
    <scope>NUCLEOTIDE SEQUENCE [LARGE SCALE GENOMIC DNA]</scope>
</reference>
<keyword evidence="2 8" id="KW-0488">Methylation</keyword>
<dbReference type="EMBL" id="LM655252">
    <property type="protein sequence ID" value="CDZ16362.1"/>
    <property type="molecule type" value="Genomic_DNA"/>
</dbReference>
<dbReference type="SUPFAM" id="SSF50447">
    <property type="entry name" value="Translation proteins"/>
    <property type="match status" value="1"/>
</dbReference>
<keyword evidence="6 8" id="KW-0687">Ribonucleoprotein</keyword>
<dbReference type="KEGG" id="eme:CEM_094"/>
<dbReference type="GO" id="GO:0003735">
    <property type="term" value="F:structural constituent of ribosome"/>
    <property type="evidence" value="ECO:0007669"/>
    <property type="project" value="UniProtKB-UniRule"/>
</dbReference>
<accession>A0A078KEB2</accession>
<evidence type="ECO:0000256" key="3">
    <source>
        <dbReference type="ARBA" id="ARBA00022730"/>
    </source>
</evidence>
<keyword evidence="3 8" id="KW-0699">rRNA-binding</keyword>
<dbReference type="Gene3D" id="2.40.30.10">
    <property type="entry name" value="Translation factors"/>
    <property type="match status" value="1"/>
</dbReference>
<keyword evidence="12" id="KW-1185">Reference proteome</keyword>
<comment type="similarity">
    <text evidence="1 8 9">Belongs to the universal ribosomal protein uL3 family.</text>
</comment>
<dbReference type="InterPro" id="IPR019927">
    <property type="entry name" value="Ribosomal_uL3_bac/org-type"/>
</dbReference>
<dbReference type="STRING" id="1495769.CEM_094"/>
<gene>
    <name evidence="8 11" type="primary">rplC</name>
    <name evidence="11" type="ORF">CEM_094</name>
</gene>
<dbReference type="PANTHER" id="PTHR11229:SF16">
    <property type="entry name" value="LARGE RIBOSOMAL SUBUNIT PROTEIN UL3C"/>
    <property type="match status" value="1"/>
</dbReference>
<dbReference type="PROSITE" id="PS00474">
    <property type="entry name" value="RIBOSOMAL_L3"/>
    <property type="match status" value="1"/>
</dbReference>
<dbReference type="GO" id="GO:0019843">
    <property type="term" value="F:rRNA binding"/>
    <property type="evidence" value="ECO:0007669"/>
    <property type="project" value="UniProtKB-UniRule"/>
</dbReference>
<dbReference type="FunFam" id="2.40.30.10:FF:000004">
    <property type="entry name" value="50S ribosomal protein L3"/>
    <property type="match status" value="1"/>
</dbReference>
<dbReference type="InterPro" id="IPR009000">
    <property type="entry name" value="Transl_B-barrel_sf"/>
</dbReference>
<evidence type="ECO:0000256" key="6">
    <source>
        <dbReference type="ARBA" id="ARBA00023274"/>
    </source>
</evidence>
<dbReference type="Pfam" id="PF00297">
    <property type="entry name" value="Ribosomal_L3"/>
    <property type="match status" value="1"/>
</dbReference>
<dbReference type="Gene3D" id="3.30.160.810">
    <property type="match status" value="1"/>
</dbReference>
<evidence type="ECO:0000256" key="8">
    <source>
        <dbReference type="HAMAP-Rule" id="MF_01325"/>
    </source>
</evidence>
<comment type="PTM">
    <text evidence="8">Methylated by PrmB.</text>
</comment>
<evidence type="ECO:0000256" key="10">
    <source>
        <dbReference type="RuleBase" id="RU003906"/>
    </source>
</evidence>
<dbReference type="InterPro" id="IPR019926">
    <property type="entry name" value="Ribosomal_uL3_CS"/>
</dbReference>
<keyword evidence="5 8" id="KW-0689">Ribosomal protein</keyword>
<sequence length="213" mass="23445">MIGLVGKKQGMTRIFKKNGIYVPVTVIAIEYNRIIKIKTLMSDGYSAIQVTIGSCKFKHLSKAILGKVKGIELGRSILEFNINEHDINNFNVGDNITASIFKIGEKLDVTGISKGKGFQGVVKRWNFRTQDMTHGNSLSHRAPGSIGQCQTPGRVFKGKKMSGHMGNKRITIQNLEIIDIDSNIILIKGAIPGAQGNNIIVRRTIKNSKVKAR</sequence>
<protein>
    <recommendedName>
        <fullName evidence="7 8">Large ribosomal subunit protein uL3</fullName>
    </recommendedName>
</protein>
<keyword evidence="4 8" id="KW-0694">RNA-binding</keyword>